<evidence type="ECO:0000313" key="2">
    <source>
        <dbReference type="Proteomes" id="UP000323956"/>
    </source>
</evidence>
<dbReference type="PANTHER" id="PTHR41729:SF1">
    <property type="entry name" value="GLUTAMYL-TRNA SYNTHETASE"/>
    <property type="match status" value="1"/>
</dbReference>
<gene>
    <name evidence="1" type="ORF">SAMN05421641_104178</name>
</gene>
<dbReference type="RefSeq" id="WP_149764874.1">
    <property type="nucleotide sequence ID" value="NZ_FTMK01000004.1"/>
</dbReference>
<dbReference type="InterPro" id="IPR025255">
    <property type="entry name" value="DUF4202"/>
</dbReference>
<dbReference type="Proteomes" id="UP000323956">
    <property type="component" value="Unassembled WGS sequence"/>
</dbReference>
<evidence type="ECO:0000313" key="1">
    <source>
        <dbReference type="EMBL" id="SIQ18393.1"/>
    </source>
</evidence>
<sequence length="187" mass="21063">MTRLQSAFDAIDAANAADPQLDPQGRPQALLYGQRMTAEQQALYPDASDPLRIACRGQHVERWTLPRDSYPMDRAGYLAWRTEQGRRHAARVAGIMRQAGYGAADTADAERMLTKQGIKRDDQVQALEDVACFTFLRWYMGPFSQGRDPQDLQRIVDRTARKMSAMARVRALAEFAIPEPFAGAFRD</sequence>
<accession>A0A1N6QP63</accession>
<dbReference type="Pfam" id="PF13875">
    <property type="entry name" value="DUF4202"/>
    <property type="match status" value="1"/>
</dbReference>
<reference evidence="1 2" key="1">
    <citation type="submission" date="2017-01" db="EMBL/GenBank/DDBJ databases">
        <authorList>
            <person name="Varghese N."/>
            <person name="Submissions S."/>
        </authorList>
    </citation>
    <scope>NUCLEOTIDE SEQUENCE [LARGE SCALE GENOMIC DNA]</scope>
    <source>
        <strain evidence="1 2">ATCC 700171</strain>
    </source>
</reference>
<protein>
    <recommendedName>
        <fullName evidence="3">DUF4202 domain-containing protein</fullName>
    </recommendedName>
</protein>
<dbReference type="OrthoDB" id="9799165at2"/>
<evidence type="ECO:0008006" key="3">
    <source>
        <dbReference type="Google" id="ProtNLM"/>
    </source>
</evidence>
<organism evidence="1 2">
    <name type="scientific">Paracoccus thiocyanatus</name>
    <dbReference type="NCBI Taxonomy" id="34006"/>
    <lineage>
        <taxon>Bacteria</taxon>
        <taxon>Pseudomonadati</taxon>
        <taxon>Pseudomonadota</taxon>
        <taxon>Alphaproteobacteria</taxon>
        <taxon>Rhodobacterales</taxon>
        <taxon>Paracoccaceae</taxon>
        <taxon>Paracoccus</taxon>
    </lineage>
</organism>
<name>A0A1N6QP63_9RHOB</name>
<dbReference type="PANTHER" id="PTHR41729">
    <property type="entry name" value="GLUTAMYL-TRNA SYNTHETASE"/>
    <property type="match status" value="1"/>
</dbReference>
<dbReference type="AlphaFoldDB" id="A0A1N6QP63"/>
<dbReference type="EMBL" id="FTMK01000004">
    <property type="protein sequence ID" value="SIQ18393.1"/>
    <property type="molecule type" value="Genomic_DNA"/>
</dbReference>
<proteinExistence type="predicted"/>